<sequence>MNADTIYVVIVANRIIQRRLSKLFNAALACHDLNVTESSVPGLPTFIEDPYNRETMRFQFSEHALRLPMVAVCARNEGHEDIVTPPIPDTPFHSQVFISVVGTIHSGKTAVIRELENALKRDEIPEDRICRYTLDYPSDDAVLTTEQHIESIANMRARNIVLLYQPPRRMTHMKDVFTNCGYKFSVSEES</sequence>
<protein>
    <submittedName>
        <fullName evidence="1">Uncharacterized protein</fullName>
    </submittedName>
</protein>
<dbReference type="EMBL" id="MF063068">
    <property type="protein sequence ID" value="ARV77467.1"/>
    <property type="molecule type" value="Genomic_DNA"/>
</dbReference>
<accession>A0A1Y0T3I5</accession>
<evidence type="ECO:0000313" key="1">
    <source>
        <dbReference type="EMBL" id="ARV77467.1"/>
    </source>
</evidence>
<organism evidence="1 2">
    <name type="scientific">Pseudomonas phage Noxifer</name>
    <dbReference type="NCBI Taxonomy" id="2006684"/>
    <lineage>
        <taxon>Viruses</taxon>
        <taxon>Duplodnaviria</taxon>
        <taxon>Heunggongvirae</taxon>
        <taxon>Uroviricota</taxon>
        <taxon>Caudoviricetes</taxon>
        <taxon>Chimalliviridae</taxon>
        <taxon>Noxifervirus</taxon>
        <taxon>Noxifervirus noxifer</taxon>
    </lineage>
</organism>
<name>A0A1Y0T3I5_9CAUD</name>
<keyword evidence="2" id="KW-1185">Reference proteome</keyword>
<dbReference type="Proteomes" id="UP000224829">
    <property type="component" value="Segment"/>
</dbReference>
<reference evidence="1 2" key="1">
    <citation type="submission" date="2017-05" db="EMBL/GenBank/DDBJ databases">
        <authorList>
            <person name="Song R."/>
            <person name="Chenine A.L."/>
            <person name="Ruprecht R.M."/>
        </authorList>
    </citation>
    <scope>NUCLEOTIDE SEQUENCE [LARGE SCALE GENOMIC DNA]</scope>
</reference>
<evidence type="ECO:0000313" key="2">
    <source>
        <dbReference type="Proteomes" id="UP000224829"/>
    </source>
</evidence>
<proteinExistence type="predicted"/>
<gene>
    <name evidence="1" type="ORF">NOXIFER_302</name>
</gene>